<dbReference type="GO" id="GO:0046872">
    <property type="term" value="F:metal ion binding"/>
    <property type="evidence" value="ECO:0007669"/>
    <property type="project" value="UniProtKB-KW"/>
</dbReference>
<feature type="binding site" evidence="8">
    <location>
        <position position="291"/>
    </location>
    <ligand>
        <name>Zn(2+)</name>
        <dbReference type="ChEBI" id="CHEBI:29105"/>
        <label>2</label>
    </ligand>
</feature>
<comment type="similarity">
    <text evidence="1 9">Belongs to the alkaline phosphatase family.</text>
</comment>
<comment type="cofactor">
    <cofactor evidence="8">
        <name>Zn(2+)</name>
        <dbReference type="ChEBI" id="CHEBI:29105"/>
    </cofactor>
    <text evidence="8">Binds 2 Zn(2+) ions.</text>
</comment>
<dbReference type="STRING" id="1121419.SAMN05443529_10275"/>
<protein>
    <submittedName>
        <fullName evidence="10">Alkaline phosphatase</fullName>
    </submittedName>
</protein>
<evidence type="ECO:0000256" key="4">
    <source>
        <dbReference type="ARBA" id="ARBA00022801"/>
    </source>
</evidence>
<sequence length="495" mass="53981">MFKRNHSKGIASIVVIGTLLISLFAAQPNLGIAKSAKEEVYQGKTPKYVFMFIGDGMSYAQVSSAEMYLGEKSLPGKLSPEQLSFTKYPVHGALMTQDSSSFIPDSASTATSLASGQKTLSGVINMDESKTKTYSPITENLKAKGYKIGIVTSVPITHATPAAYYAKVANRNDAYEIGKQLATSGFDYFGGGDFDQKTGPKGADQSIYEIVEQAGYTIANTKEEILALNNRSGKVVAIDPDNYETALDYEIDREAEELSLADYVKKGIEVLDNKKGFFMMVEGGKIDWANHANDATASIYDTIAFDNSVKVAFDFYNAHPKDTLILVTADHECGGMTIGYSLTGYSTHFEKLQPVTMSYQEFDKISKQYKETHPANPKLEDLSDKIKGAYGLDLATLTSYESSLLNNAFTKFMSSETKPSNDQENVLYGTYNPLSVTLSHIINNKAGLSFSSYSHTGVPVPVYAVGTGSEMFGGYYDNTKIYNKLSAITKSARAK</sequence>
<evidence type="ECO:0000256" key="8">
    <source>
        <dbReference type="PIRSR" id="PIRSR601952-2"/>
    </source>
</evidence>
<dbReference type="EMBL" id="FNCP01000002">
    <property type="protein sequence ID" value="SDG29572.1"/>
    <property type="molecule type" value="Genomic_DNA"/>
</dbReference>
<dbReference type="PANTHER" id="PTHR11596">
    <property type="entry name" value="ALKALINE PHOSPHATASE"/>
    <property type="match status" value="1"/>
</dbReference>
<keyword evidence="3 8" id="KW-0479">Metal-binding</keyword>
<evidence type="ECO:0000256" key="6">
    <source>
        <dbReference type="ARBA" id="ARBA00022842"/>
    </source>
</evidence>
<proteinExistence type="inferred from homology"/>
<organism evidence="10 11">
    <name type="scientific">Desulfosporosinus hippei DSM 8344</name>
    <dbReference type="NCBI Taxonomy" id="1121419"/>
    <lineage>
        <taxon>Bacteria</taxon>
        <taxon>Bacillati</taxon>
        <taxon>Bacillota</taxon>
        <taxon>Clostridia</taxon>
        <taxon>Eubacteriales</taxon>
        <taxon>Desulfitobacteriaceae</taxon>
        <taxon>Desulfosporosinus</taxon>
    </lineage>
</organism>
<evidence type="ECO:0000256" key="3">
    <source>
        <dbReference type="ARBA" id="ARBA00022723"/>
    </source>
</evidence>
<feature type="binding site" evidence="8">
    <location>
        <position position="330"/>
    </location>
    <ligand>
        <name>Zn(2+)</name>
        <dbReference type="ChEBI" id="CHEBI:29105"/>
        <label>2</label>
    </ligand>
</feature>
<feature type="binding site" evidence="8">
    <location>
        <position position="331"/>
    </location>
    <ligand>
        <name>Zn(2+)</name>
        <dbReference type="ChEBI" id="CHEBI:29105"/>
        <label>2</label>
    </ligand>
</feature>
<evidence type="ECO:0000256" key="2">
    <source>
        <dbReference type="ARBA" id="ARBA00022553"/>
    </source>
</evidence>
<evidence type="ECO:0000256" key="7">
    <source>
        <dbReference type="PIRSR" id="PIRSR601952-1"/>
    </source>
</evidence>
<dbReference type="InterPro" id="IPR018299">
    <property type="entry name" value="Alkaline_phosphatase_AS"/>
</dbReference>
<feature type="binding site" evidence="8">
    <location>
        <position position="287"/>
    </location>
    <ligand>
        <name>Zn(2+)</name>
        <dbReference type="ChEBI" id="CHEBI:29105"/>
        <label>2</label>
    </ligand>
</feature>
<dbReference type="Gene3D" id="3.40.720.10">
    <property type="entry name" value="Alkaline Phosphatase, subunit A"/>
    <property type="match status" value="1"/>
</dbReference>
<comment type="cofactor">
    <cofactor evidence="8">
        <name>Mg(2+)</name>
        <dbReference type="ChEBI" id="CHEBI:18420"/>
    </cofactor>
    <text evidence="8">Binds 1 Mg(2+) ion.</text>
</comment>
<dbReference type="SMART" id="SM00098">
    <property type="entry name" value="alkPPc"/>
    <property type="match status" value="1"/>
</dbReference>
<feature type="binding site" evidence="8">
    <location>
        <position position="55"/>
    </location>
    <ligand>
        <name>Mg(2+)</name>
        <dbReference type="ChEBI" id="CHEBI:18420"/>
    </ligand>
</feature>
<feature type="binding site" evidence="8">
    <location>
        <position position="282"/>
    </location>
    <ligand>
        <name>Mg(2+)</name>
        <dbReference type="ChEBI" id="CHEBI:18420"/>
    </ligand>
</feature>
<keyword evidence="11" id="KW-1185">Reference proteome</keyword>
<evidence type="ECO:0000313" key="11">
    <source>
        <dbReference type="Proteomes" id="UP000198656"/>
    </source>
</evidence>
<dbReference type="RefSeq" id="WP_092329295.1">
    <property type="nucleotide sequence ID" value="NZ_FNCP01000002.1"/>
</dbReference>
<dbReference type="InterPro" id="IPR001952">
    <property type="entry name" value="Alkaline_phosphatase"/>
</dbReference>
<dbReference type="OrthoDB" id="9794455at2"/>
<feature type="active site" description="Phosphoserine intermediate" evidence="7">
    <location>
        <position position="106"/>
    </location>
</feature>
<dbReference type="PANTHER" id="PTHR11596:SF5">
    <property type="entry name" value="ALKALINE PHOSPHATASE"/>
    <property type="match status" value="1"/>
</dbReference>
<dbReference type="InterPro" id="IPR017850">
    <property type="entry name" value="Alkaline_phosphatase_core_sf"/>
</dbReference>
<evidence type="ECO:0000256" key="9">
    <source>
        <dbReference type="RuleBase" id="RU003946"/>
    </source>
</evidence>
<feature type="binding site" evidence="8">
    <location>
        <position position="160"/>
    </location>
    <ligand>
        <name>Mg(2+)</name>
        <dbReference type="ChEBI" id="CHEBI:18420"/>
    </ligand>
</feature>
<feature type="binding site" evidence="8">
    <location>
        <position position="55"/>
    </location>
    <ligand>
        <name>Zn(2+)</name>
        <dbReference type="ChEBI" id="CHEBI:29105"/>
        <label>2</label>
    </ligand>
</feature>
<keyword evidence="4" id="KW-0378">Hydrolase</keyword>
<gene>
    <name evidence="10" type="ORF">SAMN05443529_10275</name>
</gene>
<dbReference type="GO" id="GO:0004035">
    <property type="term" value="F:alkaline phosphatase activity"/>
    <property type="evidence" value="ECO:0007669"/>
    <property type="project" value="TreeGrafter"/>
</dbReference>
<feature type="binding site" evidence="8">
    <location>
        <position position="455"/>
    </location>
    <ligand>
        <name>Zn(2+)</name>
        <dbReference type="ChEBI" id="CHEBI:29105"/>
        <label>2</label>
    </ligand>
</feature>
<keyword evidence="5 8" id="KW-0862">Zinc</keyword>
<reference evidence="11" key="1">
    <citation type="submission" date="2016-10" db="EMBL/GenBank/DDBJ databases">
        <authorList>
            <person name="Varghese N."/>
            <person name="Submissions S."/>
        </authorList>
    </citation>
    <scope>NUCLEOTIDE SEQUENCE [LARGE SCALE GENOMIC DNA]</scope>
    <source>
        <strain evidence="11">DSM 8344</strain>
    </source>
</reference>
<evidence type="ECO:0000313" key="10">
    <source>
        <dbReference type="EMBL" id="SDG29572.1"/>
    </source>
</evidence>
<feature type="binding site" evidence="8">
    <location>
        <position position="158"/>
    </location>
    <ligand>
        <name>Mg(2+)</name>
        <dbReference type="ChEBI" id="CHEBI:18420"/>
    </ligand>
</feature>
<dbReference type="PROSITE" id="PS00123">
    <property type="entry name" value="ALKALINE_PHOSPHATASE"/>
    <property type="match status" value="1"/>
</dbReference>
<name>A0A1G7T394_9FIRM</name>
<dbReference type="Pfam" id="PF00245">
    <property type="entry name" value="Alk_phosphatase"/>
    <property type="match status" value="1"/>
</dbReference>
<dbReference type="SUPFAM" id="SSF53649">
    <property type="entry name" value="Alkaline phosphatase-like"/>
    <property type="match status" value="1"/>
</dbReference>
<dbReference type="PRINTS" id="PR00113">
    <property type="entry name" value="ALKPHPHTASE"/>
</dbReference>
<dbReference type="AlphaFoldDB" id="A0A1G7T394"/>
<dbReference type="CDD" id="cd16012">
    <property type="entry name" value="ALP"/>
    <property type="match status" value="1"/>
</dbReference>
<evidence type="ECO:0000256" key="1">
    <source>
        <dbReference type="ARBA" id="ARBA00005984"/>
    </source>
</evidence>
<accession>A0A1G7T394</accession>
<evidence type="ECO:0000256" key="5">
    <source>
        <dbReference type="ARBA" id="ARBA00022833"/>
    </source>
</evidence>
<dbReference type="Gene3D" id="1.10.60.40">
    <property type="match status" value="1"/>
</dbReference>
<dbReference type="Proteomes" id="UP000198656">
    <property type="component" value="Unassembled WGS sequence"/>
</dbReference>
<keyword evidence="2" id="KW-0597">Phosphoprotein</keyword>
<keyword evidence="6 8" id="KW-0460">Magnesium</keyword>